<dbReference type="PANTHER" id="PTHR31234">
    <property type="entry name" value="LATE EMBRYOGENESIS ABUNDANT (LEA) HYDROXYPROLINE-RICH GLYCOPROTEIN FAMILY"/>
    <property type="match status" value="1"/>
</dbReference>
<reference evidence="5 6" key="1">
    <citation type="submission" date="2022-03" db="EMBL/GenBank/DDBJ databases">
        <authorList>
            <person name="Nunn A."/>
            <person name="Chopra R."/>
            <person name="Nunn A."/>
            <person name="Contreras Garrido A."/>
        </authorList>
    </citation>
    <scope>NUCLEOTIDE SEQUENCE [LARGE SCALE GENOMIC DNA]</scope>
</reference>
<dbReference type="AlphaFoldDB" id="A0AAU9SXB5"/>
<evidence type="ECO:0000256" key="4">
    <source>
        <dbReference type="SAM" id="Phobius"/>
    </source>
</evidence>
<dbReference type="GO" id="GO:0005886">
    <property type="term" value="C:plasma membrane"/>
    <property type="evidence" value="ECO:0007669"/>
    <property type="project" value="TreeGrafter"/>
</dbReference>
<dbReference type="InterPro" id="IPR044839">
    <property type="entry name" value="NDR1-like"/>
</dbReference>
<keyword evidence="6" id="KW-1185">Reference proteome</keyword>
<evidence type="ECO:0000256" key="3">
    <source>
        <dbReference type="SAM" id="MobiDB-lite"/>
    </source>
</evidence>
<keyword evidence="4" id="KW-1133">Transmembrane helix</keyword>
<feature type="region of interest" description="Disordered" evidence="3">
    <location>
        <begin position="1"/>
        <end position="94"/>
    </location>
</feature>
<organism evidence="5 6">
    <name type="scientific">Thlaspi arvense</name>
    <name type="common">Field penny-cress</name>
    <dbReference type="NCBI Taxonomy" id="13288"/>
    <lineage>
        <taxon>Eukaryota</taxon>
        <taxon>Viridiplantae</taxon>
        <taxon>Streptophyta</taxon>
        <taxon>Embryophyta</taxon>
        <taxon>Tracheophyta</taxon>
        <taxon>Spermatophyta</taxon>
        <taxon>Magnoliopsida</taxon>
        <taxon>eudicotyledons</taxon>
        <taxon>Gunneridae</taxon>
        <taxon>Pentapetalae</taxon>
        <taxon>rosids</taxon>
        <taxon>malvids</taxon>
        <taxon>Brassicales</taxon>
        <taxon>Brassicaceae</taxon>
        <taxon>Thlaspideae</taxon>
        <taxon>Thlaspi</taxon>
    </lineage>
</organism>
<keyword evidence="2 4" id="KW-0472">Membrane</keyword>
<dbReference type="EMBL" id="OU466862">
    <property type="protein sequence ID" value="CAH2072974.1"/>
    <property type="molecule type" value="Genomic_DNA"/>
</dbReference>
<evidence type="ECO:0000313" key="6">
    <source>
        <dbReference type="Proteomes" id="UP000836841"/>
    </source>
</evidence>
<keyword evidence="4" id="KW-0812">Transmembrane</keyword>
<sequence>MSERVHPSYRQARTTKKGSAGGAEASAPVNVSGGQTTTKKGSAGDVSGSQTTSGARRHYRPPNPHTADDSKPNPPPANGPKPNPPLATGPPPTSKRRSNWQRICCCCCFWSILIIVLVAAIGATSVYLINHPRPPSFSVPSLRIGCVNLTTASDSSLYHLSSFFNFTLLSENPNKHLTFSYSPFAVTILSENSGGMLATGTVPAFFSDNGNKTTFRGVIATSSPARELGPEEARNLNTDLTRPRVGLEIQMRTDVTMQMGKLRSEGVEIKVKCQGFEGTLPKGQTPTVAISKDTKCKSELSVKLWKW</sequence>
<evidence type="ECO:0000256" key="1">
    <source>
        <dbReference type="ARBA" id="ARBA00004370"/>
    </source>
</evidence>
<protein>
    <recommendedName>
        <fullName evidence="7">Late embryogenesis abundant protein LEA-2 subgroup domain-containing protein</fullName>
    </recommendedName>
</protein>
<dbReference type="Proteomes" id="UP000836841">
    <property type="component" value="Chromosome 6"/>
</dbReference>
<name>A0AAU9SXB5_THLAR</name>
<feature type="transmembrane region" description="Helical" evidence="4">
    <location>
        <begin position="103"/>
        <end position="129"/>
    </location>
</feature>
<gene>
    <name evidence="5" type="ORF">TAV2_LOCUS21141</name>
</gene>
<comment type="subcellular location">
    <subcellularLocation>
        <location evidence="1">Membrane</location>
    </subcellularLocation>
</comment>
<evidence type="ECO:0000313" key="5">
    <source>
        <dbReference type="EMBL" id="CAH2072974.1"/>
    </source>
</evidence>
<accession>A0AAU9SXB5</accession>
<evidence type="ECO:0000256" key="2">
    <source>
        <dbReference type="ARBA" id="ARBA00023136"/>
    </source>
</evidence>
<dbReference type="PANTHER" id="PTHR31234:SF58">
    <property type="entry name" value="SUI1 DOMAIN-CONTAINING PROTEIN"/>
    <property type="match status" value="1"/>
</dbReference>
<evidence type="ECO:0008006" key="7">
    <source>
        <dbReference type="Google" id="ProtNLM"/>
    </source>
</evidence>
<proteinExistence type="predicted"/>
<dbReference type="GO" id="GO:0098542">
    <property type="term" value="P:defense response to other organism"/>
    <property type="evidence" value="ECO:0007669"/>
    <property type="project" value="InterPro"/>
</dbReference>
<feature type="compositionally biased region" description="Pro residues" evidence="3">
    <location>
        <begin position="72"/>
        <end position="93"/>
    </location>
</feature>